<organism evidence="2">
    <name type="scientific">Herposiphonia versicolor</name>
    <dbReference type="NCBI Taxonomy" id="2007163"/>
    <lineage>
        <taxon>Eukaryota</taxon>
        <taxon>Rhodophyta</taxon>
        <taxon>Florideophyceae</taxon>
        <taxon>Rhodymeniophycidae</taxon>
        <taxon>Ceramiales</taxon>
        <taxon>Rhodomelaceae</taxon>
        <taxon>Herposiphonieae</taxon>
        <taxon>Herposiphonia</taxon>
    </lineage>
</organism>
<feature type="transmembrane region" description="Helical" evidence="1">
    <location>
        <begin position="25"/>
        <end position="43"/>
    </location>
</feature>
<dbReference type="EMBL" id="MF101434">
    <property type="protein sequence ID" value="ARW64757.1"/>
    <property type="molecule type" value="Genomic_DNA"/>
</dbReference>
<proteinExistence type="predicted"/>
<gene>
    <name evidence="2" type="primary">ConsOrf4</name>
</gene>
<keyword evidence="2" id="KW-0934">Plastid</keyword>
<dbReference type="RefSeq" id="YP_009395777.1">
    <property type="nucleotide sequence ID" value="NC_035279.1"/>
</dbReference>
<accession>A0A1Z1MFA2</accession>
<evidence type="ECO:0000313" key="2">
    <source>
        <dbReference type="EMBL" id="ARW64757.1"/>
    </source>
</evidence>
<keyword evidence="1" id="KW-1133">Transmembrane helix</keyword>
<evidence type="ECO:0000256" key="1">
    <source>
        <dbReference type="SAM" id="Phobius"/>
    </source>
</evidence>
<keyword evidence="1" id="KW-0812">Transmembrane</keyword>
<reference evidence="2" key="1">
    <citation type="journal article" date="2017" name="J. Phycol.">
        <title>Analysis of chloroplast genomes and a supermatrix inform reclassification of the Rhodomelaceae (Rhodophyta).</title>
        <authorList>
            <person name="Diaz-Tapia P."/>
            <person name="Maggs C.A."/>
            <person name="West J.A."/>
            <person name="Verbruggen H."/>
        </authorList>
    </citation>
    <scope>NUCLEOTIDE SEQUENCE</scope>
    <source>
        <strain evidence="2">PD852</strain>
    </source>
</reference>
<geneLocation type="chloroplast" evidence="2"/>
<keyword evidence="1" id="KW-0472">Membrane</keyword>
<feature type="transmembrane region" description="Helical" evidence="1">
    <location>
        <begin position="49"/>
        <end position="66"/>
    </location>
</feature>
<protein>
    <submittedName>
        <fullName evidence="2">Uncharacterized protein</fullName>
    </submittedName>
</protein>
<keyword evidence="2" id="KW-0150">Chloroplast</keyword>
<sequence length="266" mass="32322">MNFFNYISSNNYIDKNKKNNNSKHMILFYILINIYLIICPYLSLQKLQILFVILEVIVIILFKSFYIQNNLKIINQTLILYCYTILFSYFLDDKYYHSCSFKFSQLSLIYYFSIVKILYKNKVTIYINLYYICYKIIAQINKIITLNIIYILCVYKNSILIKIETSNILIFTTYMKIRRLNTKSYYVNKINILLNTHILEKIIENFNNIYLGIKIKNNISIYILIKYILIHINKYLYYLLNYKNKLNIVLYTRHIKKIMLKNIYTK</sequence>
<dbReference type="AlphaFoldDB" id="A0A1Z1MFA2"/>
<dbReference type="GeneID" id="33357864"/>
<name>A0A1Z1MFA2_9FLOR</name>
<feature type="transmembrane region" description="Helical" evidence="1">
    <location>
        <begin position="73"/>
        <end position="91"/>
    </location>
</feature>